<dbReference type="InParanoid" id="H3BBJ5"/>
<dbReference type="AlphaFoldDB" id="H3BBJ5"/>
<proteinExistence type="predicted"/>
<name>H3BBJ5_LATCH</name>
<reference evidence="3" key="1">
    <citation type="submission" date="2011-08" db="EMBL/GenBank/DDBJ databases">
        <title>The draft genome of Latimeria chalumnae.</title>
        <authorList>
            <person name="Di Palma F."/>
            <person name="Alfoldi J."/>
            <person name="Johnson J."/>
            <person name="Berlin A."/>
            <person name="Gnerre S."/>
            <person name="Jaffe D."/>
            <person name="MacCallum I."/>
            <person name="Young S."/>
            <person name="Walker B.J."/>
            <person name="Lander E."/>
            <person name="Lindblad-Toh K."/>
        </authorList>
    </citation>
    <scope>NUCLEOTIDE SEQUENCE [LARGE SCALE GENOMIC DNA]</scope>
    <source>
        <strain evidence="3">Wild caught</strain>
    </source>
</reference>
<accession>H3BBJ5</accession>
<dbReference type="EMBL" id="AFYH01015888">
    <property type="status" value="NOT_ANNOTATED_CDS"/>
    <property type="molecule type" value="Genomic_DNA"/>
</dbReference>
<feature type="coiled-coil region" evidence="1">
    <location>
        <begin position="10"/>
        <end position="72"/>
    </location>
</feature>
<reference evidence="2" key="3">
    <citation type="submission" date="2025-09" db="UniProtKB">
        <authorList>
            <consortium name="Ensembl"/>
        </authorList>
    </citation>
    <scope>IDENTIFICATION</scope>
</reference>
<organism evidence="2 3">
    <name type="scientific">Latimeria chalumnae</name>
    <name type="common">Coelacanth</name>
    <dbReference type="NCBI Taxonomy" id="7897"/>
    <lineage>
        <taxon>Eukaryota</taxon>
        <taxon>Metazoa</taxon>
        <taxon>Chordata</taxon>
        <taxon>Craniata</taxon>
        <taxon>Vertebrata</taxon>
        <taxon>Euteleostomi</taxon>
        <taxon>Coelacanthiformes</taxon>
        <taxon>Coelacanthidae</taxon>
        <taxon>Latimeria</taxon>
    </lineage>
</organism>
<dbReference type="Ensembl" id="ENSLACT00000019400.1">
    <property type="protein sequence ID" value="ENSLACP00000019266.1"/>
    <property type="gene ID" value="ENSLACG00000016948.1"/>
</dbReference>
<protein>
    <submittedName>
        <fullName evidence="2">Si:dkey-17e16.15</fullName>
    </submittedName>
</protein>
<dbReference type="OMA" id="EASQLDM"/>
<keyword evidence="3" id="KW-1185">Reference proteome</keyword>
<dbReference type="GeneTree" id="ENSGT00770000120838"/>
<evidence type="ECO:0000256" key="1">
    <source>
        <dbReference type="SAM" id="Coils"/>
    </source>
</evidence>
<dbReference type="HOGENOM" id="CLU_187294_1_0_1"/>
<evidence type="ECO:0000313" key="2">
    <source>
        <dbReference type="Ensembl" id="ENSLACP00000019266.1"/>
    </source>
</evidence>
<dbReference type="Bgee" id="ENSLACG00000016948">
    <property type="expression patterns" value="Expressed in pectoral fin and 1 other cell type or tissue"/>
</dbReference>
<dbReference type="eggNOG" id="ENOG502S9WR">
    <property type="taxonomic scope" value="Eukaryota"/>
</dbReference>
<reference evidence="2" key="2">
    <citation type="submission" date="2025-08" db="UniProtKB">
        <authorList>
            <consortium name="Ensembl"/>
        </authorList>
    </citation>
    <scope>IDENTIFICATION</scope>
</reference>
<dbReference type="Proteomes" id="UP000008672">
    <property type="component" value="Unassembled WGS sequence"/>
</dbReference>
<keyword evidence="1" id="KW-0175">Coiled coil</keyword>
<evidence type="ECO:0000313" key="3">
    <source>
        <dbReference type="Proteomes" id="UP000008672"/>
    </source>
</evidence>
<sequence length="90" mass="10812">MSREQIEVVVKTVETLLADAEQMKNRCRRQNEEVRSIMEELRRDNRELAQKYAQTERDVEEMKKTLGELMDTKIAFEARERQVRKLSKQL</sequence>